<dbReference type="AlphaFoldDB" id="A0A150JBX5"/>
<dbReference type="PROSITE" id="PS50893">
    <property type="entry name" value="ABC_TRANSPORTER_2"/>
    <property type="match status" value="1"/>
</dbReference>
<gene>
    <name evidence="5" type="primary">malK_3</name>
    <name evidence="6" type="synonym">malK_1</name>
    <name evidence="5" type="ORF">AN188_00779</name>
    <name evidence="6" type="ORF">APG09_00031</name>
</gene>
<dbReference type="InterPro" id="IPR003439">
    <property type="entry name" value="ABC_transporter-like_ATP-bd"/>
</dbReference>
<keyword evidence="2" id="KW-0547">Nucleotide-binding</keyword>
<dbReference type="PANTHER" id="PTHR42711:SF18">
    <property type="entry name" value="ABC TRANSPORTER, ATP-BINDING PROTEIN"/>
    <property type="match status" value="1"/>
</dbReference>
<accession>A0A150JMV2</accession>
<dbReference type="EC" id="3.6.3.19" evidence="5"/>
<evidence type="ECO:0000256" key="3">
    <source>
        <dbReference type="ARBA" id="ARBA00022840"/>
    </source>
</evidence>
<evidence type="ECO:0000313" key="5">
    <source>
        <dbReference type="EMBL" id="KYC54739.1"/>
    </source>
</evidence>
<keyword evidence="3 5" id="KW-0067">ATP-binding</keyword>
<protein>
    <submittedName>
        <fullName evidence="5">Trehalose/maltose import ATP-binding protein MalK</fullName>
        <ecNumber evidence="5">3.6.3.19</ecNumber>
    </submittedName>
</protein>
<dbReference type="PANTHER" id="PTHR42711">
    <property type="entry name" value="ABC TRANSPORTER ATP-BINDING PROTEIN"/>
    <property type="match status" value="1"/>
</dbReference>
<name>A0A150JBX5_9EURY</name>
<reference evidence="5 7" key="1">
    <citation type="journal article" date="2016" name="ISME J.">
        <title>Chasing the elusive Euryarchaeota class WSA2: genomes reveal a uniquely fastidious methyl-reducing methanogen.</title>
        <authorList>
            <person name="Nobu M.K."/>
            <person name="Narihiro T."/>
            <person name="Kuroda K."/>
            <person name="Mei R."/>
            <person name="Liu W.T."/>
        </authorList>
    </citation>
    <scope>NUCLEOTIDE SEQUENCE [LARGE SCALE GENOMIC DNA]</scope>
    <source>
        <strain evidence="5">ADurb1013_Bin02101</strain>
        <strain evidence="6">ADurb1213_Bin02801</strain>
    </source>
</reference>
<evidence type="ECO:0000259" key="4">
    <source>
        <dbReference type="PROSITE" id="PS50893"/>
    </source>
</evidence>
<evidence type="ECO:0000313" key="6">
    <source>
        <dbReference type="EMBL" id="KYC58559.1"/>
    </source>
</evidence>
<dbReference type="Pfam" id="PF00005">
    <property type="entry name" value="ABC_tran"/>
    <property type="match status" value="1"/>
</dbReference>
<dbReference type="SUPFAM" id="SSF52540">
    <property type="entry name" value="P-loop containing nucleoside triphosphate hydrolases"/>
    <property type="match status" value="1"/>
</dbReference>
<feature type="domain" description="ABC transporter" evidence="4">
    <location>
        <begin position="2"/>
        <end position="231"/>
    </location>
</feature>
<dbReference type="Proteomes" id="UP000092420">
    <property type="component" value="Unassembled WGS sequence"/>
</dbReference>
<dbReference type="InterPro" id="IPR003593">
    <property type="entry name" value="AAA+_ATPase"/>
</dbReference>
<comment type="caution">
    <text evidence="5">The sequence shown here is derived from an EMBL/GenBank/DDBJ whole genome shotgun (WGS) entry which is preliminary data.</text>
</comment>
<organism evidence="5 7">
    <name type="scientific">Candidatus Methanofastidiosum methylothiophilum</name>
    <dbReference type="NCBI Taxonomy" id="1705564"/>
    <lineage>
        <taxon>Archaea</taxon>
        <taxon>Methanobacteriati</taxon>
        <taxon>Methanobacteriota</taxon>
        <taxon>Stenosarchaea group</taxon>
        <taxon>Candidatus Methanofastidiosia</taxon>
        <taxon>Candidatus Methanofastidiosales</taxon>
        <taxon>Candidatus Methanofastidiosaceae</taxon>
        <taxon>Candidatus Methanofastidiosum</taxon>
    </lineage>
</organism>
<accession>A0A150JBX5</accession>
<dbReference type="PATRIC" id="fig|1706433.3.peg.780"/>
<dbReference type="Gene3D" id="3.40.50.300">
    <property type="entry name" value="P-loop containing nucleotide triphosphate hydrolases"/>
    <property type="match status" value="1"/>
</dbReference>
<dbReference type="PATRIC" id="fig|1706435.3.peg.30"/>
<accession>A0A150JFJ4</accession>
<evidence type="ECO:0000313" key="7">
    <source>
        <dbReference type="Proteomes" id="UP000092420"/>
    </source>
</evidence>
<dbReference type="SMART" id="SM00382">
    <property type="entry name" value="AAA"/>
    <property type="match status" value="1"/>
</dbReference>
<keyword evidence="1" id="KW-0813">Transport</keyword>
<dbReference type="EMBL" id="LNJB01000008">
    <property type="protein sequence ID" value="KYC54739.1"/>
    <property type="molecule type" value="Genomic_DNA"/>
</dbReference>
<dbReference type="InterPro" id="IPR027417">
    <property type="entry name" value="P-loop_NTPase"/>
</dbReference>
<dbReference type="GO" id="GO:0005524">
    <property type="term" value="F:ATP binding"/>
    <property type="evidence" value="ECO:0007669"/>
    <property type="project" value="UniProtKB-KW"/>
</dbReference>
<evidence type="ECO:0000256" key="1">
    <source>
        <dbReference type="ARBA" id="ARBA00022448"/>
    </source>
</evidence>
<keyword evidence="5" id="KW-0378">Hydrolase</keyword>
<dbReference type="EMBL" id="LNJE01000001">
    <property type="protein sequence ID" value="KYC58559.1"/>
    <property type="molecule type" value="Genomic_DNA"/>
</dbReference>
<dbReference type="InterPro" id="IPR050763">
    <property type="entry name" value="ABC_transporter_ATP-binding"/>
</dbReference>
<sequence>MIEFLNVSKYFGRHKALDEVTIRIEDGATIGIVGPNGAGKTTLIRLLCGILNPSEGQILIGGKDLQKNSSEIKKIIGYLPEEPNLYERPTAGELLEYFGLLYGVPKDKINQKIDELLDLVGLSDRKDWAVSSFSKGMRQRLAISRALIHDPKIIVFDEPTMGLDPLTSKKIREFITTLKKEKTIILCTHYMYEAEQLCDKIAIIDKGKIKAYDTVQNLKDAYIKEKTFRIGLKEMKEELLNKISLTKNLRIEKIGKDYIILKTKSYKDLKYILEEEITYFEDLTPSLEEVFIKLVGSKND</sequence>
<dbReference type="InterPro" id="IPR017871">
    <property type="entry name" value="ABC_transporter-like_CS"/>
</dbReference>
<evidence type="ECO:0000256" key="2">
    <source>
        <dbReference type="ARBA" id="ARBA00022741"/>
    </source>
</evidence>
<proteinExistence type="predicted"/>
<dbReference type="GO" id="GO:0016887">
    <property type="term" value="F:ATP hydrolysis activity"/>
    <property type="evidence" value="ECO:0007669"/>
    <property type="project" value="InterPro"/>
</dbReference>
<dbReference type="PROSITE" id="PS00211">
    <property type="entry name" value="ABC_TRANSPORTER_1"/>
    <property type="match status" value="1"/>
</dbReference>